<dbReference type="AlphaFoldDB" id="A0A367ITX9"/>
<evidence type="ECO:0000313" key="4">
    <source>
        <dbReference type="Proteomes" id="UP000253551"/>
    </source>
</evidence>
<dbReference type="InterPro" id="IPR007852">
    <property type="entry name" value="Cdc73/Parafibromin"/>
</dbReference>
<dbReference type="GO" id="GO:0016593">
    <property type="term" value="C:Cdc73/Paf1 complex"/>
    <property type="evidence" value="ECO:0007669"/>
    <property type="project" value="InterPro"/>
</dbReference>
<comment type="caution">
    <text evidence="3">The sequence shown here is derived from an EMBL/GenBank/DDBJ whole genome shotgun (WGS) entry which is preliminary data.</text>
</comment>
<dbReference type="GO" id="GO:0006368">
    <property type="term" value="P:transcription elongation by RNA polymerase II"/>
    <property type="evidence" value="ECO:0007669"/>
    <property type="project" value="InterPro"/>
</dbReference>
<dbReference type="EMBL" id="PJQM01005679">
    <property type="protein sequence ID" value="RCH81079.1"/>
    <property type="molecule type" value="Genomic_DNA"/>
</dbReference>
<dbReference type="OrthoDB" id="2186602at2759"/>
<evidence type="ECO:0000313" key="3">
    <source>
        <dbReference type="EMBL" id="RCH81079.1"/>
    </source>
</evidence>
<evidence type="ECO:0000256" key="1">
    <source>
        <dbReference type="SAM" id="MobiDB-lite"/>
    </source>
</evidence>
<feature type="region of interest" description="Disordered" evidence="1">
    <location>
        <begin position="197"/>
        <end position="230"/>
    </location>
</feature>
<dbReference type="PANTHER" id="PTHR12466:SF8">
    <property type="entry name" value="PARAFIBROMIN"/>
    <property type="match status" value="1"/>
</dbReference>
<reference evidence="3 4" key="1">
    <citation type="journal article" date="2018" name="G3 (Bethesda)">
        <title>Phylogenetic and Phylogenomic Definition of Rhizopus Species.</title>
        <authorList>
            <person name="Gryganskyi A.P."/>
            <person name="Golan J."/>
            <person name="Dolatabadi S."/>
            <person name="Mondo S."/>
            <person name="Robb S."/>
            <person name="Idnurm A."/>
            <person name="Muszewska A."/>
            <person name="Steczkiewicz K."/>
            <person name="Masonjones S."/>
            <person name="Liao H.L."/>
            <person name="Gajdeczka M.T."/>
            <person name="Anike F."/>
            <person name="Vuek A."/>
            <person name="Anishchenko I.M."/>
            <person name="Voigt K."/>
            <person name="de Hoog G.S."/>
            <person name="Smith M.E."/>
            <person name="Heitman J."/>
            <person name="Vilgalys R."/>
            <person name="Stajich J.E."/>
        </authorList>
    </citation>
    <scope>NUCLEOTIDE SEQUENCE [LARGE SCALE GENOMIC DNA]</scope>
    <source>
        <strain evidence="3 4">LSU 92-RS-03</strain>
    </source>
</reference>
<feature type="domain" description="Paf1 complex subunit Cdc73 N-terminal" evidence="2">
    <location>
        <begin position="4"/>
        <end position="120"/>
    </location>
</feature>
<dbReference type="InterPro" id="IPR032041">
    <property type="entry name" value="Cdc73_N"/>
</dbReference>
<name>A0A367ITX9_RHIST</name>
<evidence type="ECO:0000259" key="2">
    <source>
        <dbReference type="Pfam" id="PF16050"/>
    </source>
</evidence>
<protein>
    <recommendedName>
        <fullName evidence="2">Paf1 complex subunit Cdc73 N-terminal domain-containing protein</fullName>
    </recommendedName>
</protein>
<accession>A0A367ITX9</accession>
<dbReference type="STRING" id="4846.A0A367ITX9"/>
<dbReference type="Pfam" id="PF16050">
    <property type="entry name" value="CDC73_N"/>
    <property type="match status" value="1"/>
</dbReference>
<keyword evidence="4" id="KW-1185">Reference proteome</keyword>
<dbReference type="Proteomes" id="UP000253551">
    <property type="component" value="Unassembled WGS sequence"/>
</dbReference>
<feature type="compositionally biased region" description="Low complexity" evidence="1">
    <location>
        <begin position="214"/>
        <end position="230"/>
    </location>
</feature>
<dbReference type="GO" id="GO:0000993">
    <property type="term" value="F:RNA polymerase II complex binding"/>
    <property type="evidence" value="ECO:0007669"/>
    <property type="project" value="TreeGrafter"/>
</dbReference>
<proteinExistence type="predicted"/>
<feature type="non-terminal residue" evidence="3">
    <location>
        <position position="271"/>
    </location>
</feature>
<organism evidence="3 4">
    <name type="scientific">Rhizopus stolonifer</name>
    <name type="common">Rhizopus nigricans</name>
    <dbReference type="NCBI Taxonomy" id="4846"/>
    <lineage>
        <taxon>Eukaryota</taxon>
        <taxon>Fungi</taxon>
        <taxon>Fungi incertae sedis</taxon>
        <taxon>Mucoromycota</taxon>
        <taxon>Mucoromycotina</taxon>
        <taxon>Mucoromycetes</taxon>
        <taxon>Mucorales</taxon>
        <taxon>Mucorineae</taxon>
        <taxon>Rhizopodaceae</taxon>
        <taxon>Rhizopus</taxon>
    </lineage>
</organism>
<gene>
    <name evidence="3" type="ORF">CU098_007377</name>
</gene>
<dbReference type="GO" id="GO:0032968">
    <property type="term" value="P:positive regulation of transcription elongation by RNA polymerase II"/>
    <property type="evidence" value="ECO:0007669"/>
    <property type="project" value="TreeGrafter"/>
</dbReference>
<sequence>MSKDPLSLLRESTIHNKSVTLLDASETIVTNISDAKSIKFSDDSVFPRDTPTNFKKSATSADSETYALDTLIFLVQNAQLDNSAYFKECRARQIEHVSIVDRRKILDYLTGKVNQLPNVTQLGSSEKRVREEGTSTEIVNKKAKTLPLKSEDSIQSVKQVVHRERETITQTSILKGTKNFTHAINLAKQLVFGKEVPSANGRPNTALKPGAPQSSSSTNNKNATKTAPTATNAAVKVQKLSNKDKIPLIIVPAAPTAKFTLYNIKQFLEDQ</sequence>
<dbReference type="PANTHER" id="PTHR12466">
    <property type="entry name" value="CDC73 DOMAIN PROTEIN"/>
    <property type="match status" value="1"/>
</dbReference>